<protein>
    <submittedName>
        <fullName evidence="2">Type II toxin-antitoxin system VapC family toxin</fullName>
    </submittedName>
</protein>
<feature type="domain" description="PIN" evidence="1">
    <location>
        <begin position="1"/>
        <end position="119"/>
    </location>
</feature>
<evidence type="ECO:0000313" key="2">
    <source>
        <dbReference type="EMBL" id="MYD89988.1"/>
    </source>
</evidence>
<dbReference type="InterPro" id="IPR041705">
    <property type="entry name" value="PIN_Sll0205"/>
</dbReference>
<dbReference type="EMBL" id="VXPY01000040">
    <property type="protein sequence ID" value="MYD89988.1"/>
    <property type="molecule type" value="Genomic_DNA"/>
</dbReference>
<dbReference type="Gene3D" id="3.40.50.1010">
    <property type="entry name" value="5'-nuclease"/>
    <property type="match status" value="1"/>
</dbReference>
<dbReference type="PANTHER" id="PTHR36173">
    <property type="entry name" value="RIBONUCLEASE VAPC16-RELATED"/>
    <property type="match status" value="1"/>
</dbReference>
<organism evidence="2">
    <name type="scientific">Caldilineaceae bacterium SB0662_bin_9</name>
    <dbReference type="NCBI Taxonomy" id="2605258"/>
    <lineage>
        <taxon>Bacteria</taxon>
        <taxon>Bacillati</taxon>
        <taxon>Chloroflexota</taxon>
        <taxon>Caldilineae</taxon>
        <taxon>Caldilineales</taxon>
        <taxon>Caldilineaceae</taxon>
    </lineage>
</organism>
<dbReference type="Pfam" id="PF01850">
    <property type="entry name" value="PIN"/>
    <property type="match status" value="1"/>
</dbReference>
<sequence>MILDTSVLIWFHFGDRQRLGETARRAIDEAWANGDAAVSAITFWEVALLHRKRRLNFHVELGSWRAGLLDNGLVEIPIDGDIGIRSVLLPDFHDDPADRLIVATALTGHRLVTSDHKILRWVGRLNRLDARK</sequence>
<dbReference type="SUPFAM" id="SSF88723">
    <property type="entry name" value="PIN domain-like"/>
    <property type="match status" value="1"/>
</dbReference>
<dbReference type="InterPro" id="IPR002716">
    <property type="entry name" value="PIN_dom"/>
</dbReference>
<comment type="caution">
    <text evidence="2">The sequence shown here is derived from an EMBL/GenBank/DDBJ whole genome shotgun (WGS) entry which is preliminary data.</text>
</comment>
<proteinExistence type="predicted"/>
<name>A0A6B1DRT2_9CHLR</name>
<dbReference type="PANTHER" id="PTHR36173:SF1">
    <property type="entry name" value="RIBONUCLEASE VAPC22"/>
    <property type="match status" value="1"/>
</dbReference>
<dbReference type="CDD" id="cd09872">
    <property type="entry name" value="PIN_Sll0205-like"/>
    <property type="match status" value="1"/>
</dbReference>
<dbReference type="InterPro" id="IPR052919">
    <property type="entry name" value="TA_system_RNase"/>
</dbReference>
<evidence type="ECO:0000259" key="1">
    <source>
        <dbReference type="Pfam" id="PF01850"/>
    </source>
</evidence>
<dbReference type="InterPro" id="IPR029060">
    <property type="entry name" value="PIN-like_dom_sf"/>
</dbReference>
<reference evidence="2" key="1">
    <citation type="submission" date="2019-09" db="EMBL/GenBank/DDBJ databases">
        <title>Characterisation of the sponge microbiome using genome-centric metagenomics.</title>
        <authorList>
            <person name="Engelberts J.P."/>
            <person name="Robbins S.J."/>
            <person name="De Goeij J.M."/>
            <person name="Aranda M."/>
            <person name="Bell S.C."/>
            <person name="Webster N.S."/>
        </authorList>
    </citation>
    <scope>NUCLEOTIDE SEQUENCE</scope>
    <source>
        <strain evidence="2">SB0662_bin_9</strain>
    </source>
</reference>
<dbReference type="AlphaFoldDB" id="A0A6B1DRT2"/>
<accession>A0A6B1DRT2</accession>
<gene>
    <name evidence="2" type="ORF">F4Y08_06565</name>
</gene>